<dbReference type="UniPathway" id="UPA00344"/>
<dbReference type="InterPro" id="IPR008284">
    <property type="entry name" value="MoCF_biosynth_CS"/>
</dbReference>
<keyword evidence="4 6" id="KW-0501">Molybdenum cofactor biosynthesis</keyword>
<dbReference type="SUPFAM" id="SSF63867">
    <property type="entry name" value="MoeA C-terminal domain-like"/>
    <property type="match status" value="1"/>
</dbReference>
<comment type="function">
    <text evidence="1 6">Catalyzes the insertion of molybdate into adenylated molybdopterin with the concomitant release of AMP.</text>
</comment>
<evidence type="ECO:0000313" key="9">
    <source>
        <dbReference type="EMBL" id="ABC37883.1"/>
    </source>
</evidence>
<dbReference type="GO" id="GO:0046872">
    <property type="term" value="F:metal ion binding"/>
    <property type="evidence" value="ECO:0007669"/>
    <property type="project" value="UniProtKB-UniRule"/>
</dbReference>
<dbReference type="Pfam" id="PF03453">
    <property type="entry name" value="MoeA_N"/>
    <property type="match status" value="1"/>
</dbReference>
<dbReference type="InterPro" id="IPR005111">
    <property type="entry name" value="MoeA_C_domain_IV"/>
</dbReference>
<feature type="domain" description="MoaB/Mog" evidence="8">
    <location>
        <begin position="308"/>
        <end position="475"/>
    </location>
</feature>
<dbReference type="SMART" id="SM00852">
    <property type="entry name" value="MoCF_biosynth"/>
    <property type="match status" value="1"/>
</dbReference>
<reference evidence="9 10" key="1">
    <citation type="journal article" date="2005" name="BMC Genomics">
        <title>Bacterial genome adaptation to niches: divergence of the potential virulence genes in three Burkholderia species of different survival strategies.</title>
        <authorList>
            <person name="Kim H.S."/>
            <person name="Schell M.A."/>
            <person name="Yu Y."/>
            <person name="Ulrich R.L."/>
            <person name="Sarria S.H."/>
            <person name="Nierman W.C."/>
            <person name="DeShazer D."/>
        </authorList>
    </citation>
    <scope>NUCLEOTIDE SEQUENCE [LARGE SCALE GENOMIC DNA]</scope>
    <source>
        <strain evidence="10">ATCC 700388 / DSM 13276 / CCUG 48851 / CIP 106301 / E264</strain>
    </source>
</reference>
<dbReference type="InterPro" id="IPR001453">
    <property type="entry name" value="MoaB/Mog_dom"/>
</dbReference>
<dbReference type="PANTHER" id="PTHR10192:SF5">
    <property type="entry name" value="GEPHYRIN"/>
    <property type="match status" value="1"/>
</dbReference>
<dbReference type="InterPro" id="IPR036425">
    <property type="entry name" value="MoaB/Mog-like_dom_sf"/>
</dbReference>
<keyword evidence="10" id="KW-1185">Reference proteome</keyword>
<name>Q2SWH8_BURTA</name>
<dbReference type="Gene3D" id="3.90.105.10">
    <property type="entry name" value="Molybdopterin biosynthesis moea protein, domain 2"/>
    <property type="match status" value="1"/>
</dbReference>
<dbReference type="SUPFAM" id="SSF53218">
    <property type="entry name" value="Molybdenum cofactor biosynthesis proteins"/>
    <property type="match status" value="1"/>
</dbReference>
<dbReference type="Gene3D" id="2.40.340.10">
    <property type="entry name" value="MoeA, C-terminal, domain IV"/>
    <property type="match status" value="1"/>
</dbReference>
<keyword evidence="6" id="KW-0479">Metal-binding</keyword>
<dbReference type="InterPro" id="IPR005110">
    <property type="entry name" value="MoeA_linker/N"/>
</dbReference>
<sequence>MSARERPDRTARSAACADRAAFLSDDRPRTYGPACGSDGTRLRCAWPIVPAIARPKSGDMPFSSIERGRLAPPFAVRRDPSRSSRSSRSARHARPDRCDRSPTPARRRRYNVAIRSTFQSTMSHPNPQTPRAPMLSTADALAALLAAARPLAEIETVPTLEALNRVLAADVVSPLDVPPMNTSAMDGYAVRIADLTRGERRLPVSQRIPAGHPARPLAPGTAARIFTGASVPAGADAVVMQEQTEAAGDQVDILHTPTAGEWITAQGADIRRGSVILPAGTRMTPQAIGLAASVGCASLAVTRRVKVAVFFTGDELTMPGEPLKPGAIYNSNRFTLRGLLERLGCDVTDYGIVPDRLDATRAALREAARAHDVIVTCGGVSVGDEDHVKPAVEAEGRLALWQIAMKPGKPLAFGAIRRGGAAGGTAGGEASADDAAGASDASAAPGGEAYFIGLPGNPVSSFVTFLLFVRPFLLRVAGATQVAPRAVSLRADFTQSKADRRNEFLRARVNAAGGLDLFPNQSSAVLTSTVWSDGLIDNPPNHAISAGETVRFIPFSELLG</sequence>
<dbReference type="EC" id="2.10.1.1" evidence="6"/>
<dbReference type="EMBL" id="CP000086">
    <property type="protein sequence ID" value="ABC37883.1"/>
    <property type="molecule type" value="Genomic_DNA"/>
</dbReference>
<dbReference type="PANTHER" id="PTHR10192">
    <property type="entry name" value="MOLYBDOPTERIN BIOSYNTHESIS PROTEIN"/>
    <property type="match status" value="1"/>
</dbReference>
<evidence type="ECO:0000256" key="2">
    <source>
        <dbReference type="ARBA" id="ARBA00005046"/>
    </source>
</evidence>
<proteinExistence type="inferred from homology"/>
<evidence type="ECO:0000256" key="4">
    <source>
        <dbReference type="ARBA" id="ARBA00023150"/>
    </source>
</evidence>
<evidence type="ECO:0000259" key="8">
    <source>
        <dbReference type="SMART" id="SM00852"/>
    </source>
</evidence>
<evidence type="ECO:0000256" key="1">
    <source>
        <dbReference type="ARBA" id="ARBA00002901"/>
    </source>
</evidence>
<dbReference type="Proteomes" id="UP000001930">
    <property type="component" value="Chromosome I"/>
</dbReference>
<evidence type="ECO:0000256" key="6">
    <source>
        <dbReference type="RuleBase" id="RU365090"/>
    </source>
</evidence>
<dbReference type="CDD" id="cd00887">
    <property type="entry name" value="MoeA"/>
    <property type="match status" value="1"/>
</dbReference>
<dbReference type="Gene3D" id="2.170.190.11">
    <property type="entry name" value="Molybdopterin biosynthesis moea protein, domain 3"/>
    <property type="match status" value="1"/>
</dbReference>
<dbReference type="PROSITE" id="PS01079">
    <property type="entry name" value="MOCF_BIOSYNTHESIS_2"/>
    <property type="match status" value="1"/>
</dbReference>
<evidence type="ECO:0000256" key="7">
    <source>
        <dbReference type="SAM" id="MobiDB-lite"/>
    </source>
</evidence>
<protein>
    <recommendedName>
        <fullName evidence="6">Molybdopterin molybdenumtransferase</fullName>
        <ecNumber evidence="6">2.10.1.1</ecNumber>
    </recommendedName>
</protein>
<keyword evidence="6" id="KW-0460">Magnesium</keyword>
<dbReference type="GO" id="GO:0005829">
    <property type="term" value="C:cytosol"/>
    <property type="evidence" value="ECO:0007669"/>
    <property type="project" value="TreeGrafter"/>
</dbReference>
<dbReference type="InterPro" id="IPR036135">
    <property type="entry name" value="MoeA_linker/N_sf"/>
</dbReference>
<comment type="pathway">
    <text evidence="2 6">Cofactor biosynthesis; molybdopterin biosynthesis.</text>
</comment>
<dbReference type="InterPro" id="IPR038987">
    <property type="entry name" value="MoeA-like"/>
</dbReference>
<accession>Q2SWH8</accession>
<dbReference type="KEGG" id="bte:BTH_I2200"/>
<comment type="catalytic activity">
    <reaction evidence="5">
        <text>adenylyl-molybdopterin + molybdate = Mo-molybdopterin + AMP + H(+)</text>
        <dbReference type="Rhea" id="RHEA:35047"/>
        <dbReference type="ChEBI" id="CHEBI:15378"/>
        <dbReference type="ChEBI" id="CHEBI:36264"/>
        <dbReference type="ChEBI" id="CHEBI:62727"/>
        <dbReference type="ChEBI" id="CHEBI:71302"/>
        <dbReference type="ChEBI" id="CHEBI:456215"/>
        <dbReference type="EC" id="2.10.1.1"/>
    </reaction>
</comment>
<dbReference type="Pfam" id="PF00994">
    <property type="entry name" value="MoCF_biosynth"/>
    <property type="match status" value="1"/>
</dbReference>
<feature type="region of interest" description="Disordered" evidence="7">
    <location>
        <begin position="71"/>
        <end position="109"/>
    </location>
</feature>
<evidence type="ECO:0000256" key="3">
    <source>
        <dbReference type="ARBA" id="ARBA00010763"/>
    </source>
</evidence>
<keyword evidence="6" id="KW-0500">Molybdenum</keyword>
<gene>
    <name evidence="9" type="ordered locus">BTH_I2200</name>
</gene>
<dbReference type="HOGENOM" id="CLU_010186_7_0_4"/>
<evidence type="ECO:0000256" key="5">
    <source>
        <dbReference type="ARBA" id="ARBA00047317"/>
    </source>
</evidence>
<dbReference type="InterPro" id="IPR036688">
    <property type="entry name" value="MoeA_C_domain_IV_sf"/>
</dbReference>
<dbReference type="Gene3D" id="3.40.980.10">
    <property type="entry name" value="MoaB/Mog-like domain"/>
    <property type="match status" value="1"/>
</dbReference>
<comment type="cofactor">
    <cofactor evidence="6">
        <name>Mg(2+)</name>
        <dbReference type="ChEBI" id="CHEBI:18420"/>
    </cofactor>
</comment>
<dbReference type="GO" id="GO:0006777">
    <property type="term" value="P:Mo-molybdopterin cofactor biosynthetic process"/>
    <property type="evidence" value="ECO:0007669"/>
    <property type="project" value="UniProtKB-UniRule"/>
</dbReference>
<organism evidence="9 10">
    <name type="scientific">Burkholderia thailandensis (strain ATCC 700388 / DSM 13276 / CCUG 48851 / CIP 106301 / E264)</name>
    <dbReference type="NCBI Taxonomy" id="271848"/>
    <lineage>
        <taxon>Bacteria</taxon>
        <taxon>Pseudomonadati</taxon>
        <taxon>Pseudomonadota</taxon>
        <taxon>Betaproteobacteria</taxon>
        <taxon>Burkholderiales</taxon>
        <taxon>Burkholderiaceae</taxon>
        <taxon>Burkholderia</taxon>
        <taxon>pseudomallei group</taxon>
    </lineage>
</organism>
<dbReference type="AlphaFoldDB" id="Q2SWH8"/>
<dbReference type="Pfam" id="PF03454">
    <property type="entry name" value="MoeA_C"/>
    <property type="match status" value="1"/>
</dbReference>
<dbReference type="GO" id="GO:0061599">
    <property type="term" value="F:molybdopterin molybdotransferase activity"/>
    <property type="evidence" value="ECO:0007669"/>
    <property type="project" value="UniProtKB-UniRule"/>
</dbReference>
<evidence type="ECO:0000313" key="10">
    <source>
        <dbReference type="Proteomes" id="UP000001930"/>
    </source>
</evidence>
<comment type="similarity">
    <text evidence="3 6">Belongs to the MoeA family.</text>
</comment>
<keyword evidence="6" id="KW-0808">Transferase</keyword>
<dbReference type="SUPFAM" id="SSF63882">
    <property type="entry name" value="MoeA N-terminal region -like"/>
    <property type="match status" value="1"/>
</dbReference>